<dbReference type="EMBL" id="JABCRI010000011">
    <property type="protein sequence ID" value="KAF8398614.1"/>
    <property type="molecule type" value="Genomic_DNA"/>
</dbReference>
<dbReference type="GO" id="GO:0005737">
    <property type="term" value="C:cytoplasm"/>
    <property type="evidence" value="ECO:0007669"/>
    <property type="project" value="TreeGrafter"/>
</dbReference>
<sequence>MEVNAEKTTITDASIKMEDGVLKWIHFRYKNLTRFCLKCGRIGHGLRSETEKLGSCTASSPLEQNHSLHADAAEGEKWGSKDVKLSKFIELLMIVAFLDLGFEGHKHGIGDDGGSTSAAEASQLKSCISKSFQVNNESVVRVTEKPNRSLPKVSHMQDERALLSPSKSVVYRNGVVQSVLAILFQDQRGMGEAQVARYWCYMCSQMVNPVMEVEIKCPFCESGCVEEMDSIRDQDNQTDLGSDRALSLWAPILLGMMGGPRRRSFRRENDDDVDDTQHRETEPVRDLESTFRTSRRSSANILHLLQNLHAGMTPESENHESDGEREHVILINPFNQAIILQGSFNLNQAQNQSQNTPGSRGDFTRPGLDLLLQHLAENDPNRYGTPPAQKEAVEAMLTVKVGENLQCSVCLEDFEIRGEAKEMPCKHKFHSECILPWLELHSSCPVCRFQMPANESKLESDGSGNSNNRVESTEGHGSGGEERNGNGRRFRIPWPFRGLFSMSGSPSARNSSSASSGSAPGSASHRDEN</sequence>
<dbReference type="Proteomes" id="UP000655225">
    <property type="component" value="Unassembled WGS sequence"/>
</dbReference>
<evidence type="ECO:0000256" key="6">
    <source>
        <dbReference type="ARBA" id="ARBA00022786"/>
    </source>
</evidence>
<reference evidence="11 12" key="1">
    <citation type="submission" date="2020-04" db="EMBL/GenBank/DDBJ databases">
        <title>Plant Genome Project.</title>
        <authorList>
            <person name="Zhang R.-G."/>
        </authorList>
    </citation>
    <scope>NUCLEOTIDE SEQUENCE [LARGE SCALE GENOMIC DNA]</scope>
    <source>
        <strain evidence="11">YNK0</strain>
        <tissue evidence="11">Leaf</tissue>
    </source>
</reference>
<evidence type="ECO:0000256" key="7">
    <source>
        <dbReference type="ARBA" id="ARBA00022833"/>
    </source>
</evidence>
<dbReference type="AlphaFoldDB" id="A0A835DFT8"/>
<dbReference type="InterPro" id="IPR039525">
    <property type="entry name" value="RNF126-like_zinc-ribbon"/>
</dbReference>
<evidence type="ECO:0000256" key="8">
    <source>
        <dbReference type="PROSITE-ProRule" id="PRU00175"/>
    </source>
</evidence>
<keyword evidence="5 8" id="KW-0863">Zinc-finger</keyword>
<dbReference type="Pfam" id="PF14392">
    <property type="entry name" value="zf-CCHC_4"/>
    <property type="match status" value="1"/>
</dbReference>
<name>A0A835DFT8_TETSI</name>
<feature type="region of interest" description="Disordered" evidence="9">
    <location>
        <begin position="260"/>
        <end position="292"/>
    </location>
</feature>
<dbReference type="PROSITE" id="PS50089">
    <property type="entry name" value="ZF_RING_2"/>
    <property type="match status" value="1"/>
</dbReference>
<keyword evidence="3" id="KW-0808">Transferase</keyword>
<gene>
    <name evidence="11" type="ORF">HHK36_017545</name>
</gene>
<evidence type="ECO:0000259" key="10">
    <source>
        <dbReference type="PROSITE" id="PS50089"/>
    </source>
</evidence>
<keyword evidence="4" id="KW-0479">Metal-binding</keyword>
<keyword evidence="12" id="KW-1185">Reference proteome</keyword>
<dbReference type="SUPFAM" id="SSF57850">
    <property type="entry name" value="RING/U-box"/>
    <property type="match status" value="1"/>
</dbReference>
<proteinExistence type="predicted"/>
<dbReference type="Gene3D" id="3.30.40.10">
    <property type="entry name" value="Zinc/RING finger domain, C3HC4 (zinc finger)"/>
    <property type="match status" value="1"/>
</dbReference>
<dbReference type="InterPro" id="IPR025836">
    <property type="entry name" value="Zn_knuckle_CX2CX4HX4C"/>
</dbReference>
<feature type="domain" description="RING-type" evidence="10">
    <location>
        <begin position="407"/>
        <end position="448"/>
    </location>
</feature>
<dbReference type="Pfam" id="PF14369">
    <property type="entry name" value="Zn_ribbon_19"/>
    <property type="match status" value="1"/>
</dbReference>
<feature type="compositionally biased region" description="Low complexity" evidence="9">
    <location>
        <begin position="501"/>
        <end position="523"/>
    </location>
</feature>
<dbReference type="SMART" id="SM00184">
    <property type="entry name" value="RING"/>
    <property type="match status" value="1"/>
</dbReference>
<evidence type="ECO:0000256" key="3">
    <source>
        <dbReference type="ARBA" id="ARBA00022679"/>
    </source>
</evidence>
<evidence type="ECO:0000313" key="12">
    <source>
        <dbReference type="Proteomes" id="UP000655225"/>
    </source>
</evidence>
<feature type="compositionally biased region" description="Basic and acidic residues" evidence="9">
    <location>
        <begin position="471"/>
        <end position="485"/>
    </location>
</feature>
<evidence type="ECO:0000256" key="2">
    <source>
        <dbReference type="ARBA" id="ARBA00012483"/>
    </source>
</evidence>
<dbReference type="PANTHER" id="PTHR15710:SF199">
    <property type="entry name" value="RING-TYPE E3 UBIQUITIN TRANSFERASE"/>
    <property type="match status" value="1"/>
</dbReference>
<dbReference type="OrthoDB" id="21204at2759"/>
<dbReference type="InterPro" id="IPR013083">
    <property type="entry name" value="Znf_RING/FYVE/PHD"/>
</dbReference>
<accession>A0A835DFT8</accession>
<evidence type="ECO:0000256" key="9">
    <source>
        <dbReference type="SAM" id="MobiDB-lite"/>
    </source>
</evidence>
<evidence type="ECO:0000313" key="11">
    <source>
        <dbReference type="EMBL" id="KAF8398614.1"/>
    </source>
</evidence>
<dbReference type="GO" id="GO:0016567">
    <property type="term" value="P:protein ubiquitination"/>
    <property type="evidence" value="ECO:0007669"/>
    <property type="project" value="TreeGrafter"/>
</dbReference>
<feature type="compositionally biased region" description="Basic and acidic residues" evidence="9">
    <location>
        <begin position="275"/>
        <end position="289"/>
    </location>
</feature>
<protein>
    <recommendedName>
        <fullName evidence="2">RING-type E3 ubiquitin transferase</fullName>
        <ecNumber evidence="2">2.3.2.27</ecNumber>
    </recommendedName>
</protein>
<evidence type="ECO:0000256" key="1">
    <source>
        <dbReference type="ARBA" id="ARBA00000900"/>
    </source>
</evidence>
<comment type="caution">
    <text evidence="11">The sequence shown here is derived from an EMBL/GenBank/DDBJ whole genome shotgun (WGS) entry which is preliminary data.</text>
</comment>
<feature type="region of interest" description="Disordered" evidence="9">
    <location>
        <begin position="456"/>
        <end position="529"/>
    </location>
</feature>
<keyword evidence="6" id="KW-0833">Ubl conjugation pathway</keyword>
<evidence type="ECO:0000256" key="5">
    <source>
        <dbReference type="ARBA" id="ARBA00022771"/>
    </source>
</evidence>
<dbReference type="GO" id="GO:0008270">
    <property type="term" value="F:zinc ion binding"/>
    <property type="evidence" value="ECO:0007669"/>
    <property type="project" value="UniProtKB-KW"/>
</dbReference>
<organism evidence="11 12">
    <name type="scientific">Tetracentron sinense</name>
    <name type="common">Spur-leaf</name>
    <dbReference type="NCBI Taxonomy" id="13715"/>
    <lineage>
        <taxon>Eukaryota</taxon>
        <taxon>Viridiplantae</taxon>
        <taxon>Streptophyta</taxon>
        <taxon>Embryophyta</taxon>
        <taxon>Tracheophyta</taxon>
        <taxon>Spermatophyta</taxon>
        <taxon>Magnoliopsida</taxon>
        <taxon>Trochodendrales</taxon>
        <taxon>Trochodendraceae</taxon>
        <taxon>Tetracentron</taxon>
    </lineage>
</organism>
<dbReference type="CDD" id="cd16667">
    <property type="entry name" value="RING-H2_RNF126-like"/>
    <property type="match status" value="1"/>
</dbReference>
<comment type="catalytic activity">
    <reaction evidence="1">
        <text>S-ubiquitinyl-[E2 ubiquitin-conjugating enzyme]-L-cysteine + [acceptor protein]-L-lysine = [E2 ubiquitin-conjugating enzyme]-L-cysteine + N(6)-ubiquitinyl-[acceptor protein]-L-lysine.</text>
        <dbReference type="EC" id="2.3.2.27"/>
    </reaction>
</comment>
<dbReference type="Pfam" id="PF13639">
    <property type="entry name" value="zf-RING_2"/>
    <property type="match status" value="1"/>
</dbReference>
<dbReference type="GO" id="GO:0061630">
    <property type="term" value="F:ubiquitin protein ligase activity"/>
    <property type="evidence" value="ECO:0007669"/>
    <property type="project" value="UniProtKB-EC"/>
</dbReference>
<evidence type="ECO:0000256" key="4">
    <source>
        <dbReference type="ARBA" id="ARBA00022723"/>
    </source>
</evidence>
<dbReference type="InterPro" id="IPR001841">
    <property type="entry name" value="Znf_RING"/>
</dbReference>
<dbReference type="FunFam" id="3.30.40.10:FF:000022">
    <property type="entry name" value="E3 ubiquitin-protein ligase RING1-like"/>
    <property type="match status" value="1"/>
</dbReference>
<dbReference type="EC" id="2.3.2.27" evidence="2"/>
<dbReference type="PANTHER" id="PTHR15710">
    <property type="entry name" value="E3 UBIQUITIN-PROTEIN LIGASE PRAJA"/>
    <property type="match status" value="1"/>
</dbReference>
<keyword evidence="7" id="KW-0862">Zinc</keyword>